<feature type="region of interest" description="Disordered" evidence="1">
    <location>
        <begin position="118"/>
        <end position="138"/>
    </location>
</feature>
<protein>
    <recommendedName>
        <fullName evidence="4">C2H2-type domain-containing protein</fullName>
    </recommendedName>
</protein>
<proteinExistence type="predicted"/>
<dbReference type="AlphaFoldDB" id="A0AAV0NT66"/>
<organism evidence="2 3">
    <name type="scientific">Linum tenue</name>
    <dbReference type="NCBI Taxonomy" id="586396"/>
    <lineage>
        <taxon>Eukaryota</taxon>
        <taxon>Viridiplantae</taxon>
        <taxon>Streptophyta</taxon>
        <taxon>Embryophyta</taxon>
        <taxon>Tracheophyta</taxon>
        <taxon>Spermatophyta</taxon>
        <taxon>Magnoliopsida</taxon>
        <taxon>eudicotyledons</taxon>
        <taxon>Gunneridae</taxon>
        <taxon>Pentapetalae</taxon>
        <taxon>rosids</taxon>
        <taxon>fabids</taxon>
        <taxon>Malpighiales</taxon>
        <taxon>Linaceae</taxon>
        <taxon>Linum</taxon>
    </lineage>
</organism>
<reference evidence="2" key="1">
    <citation type="submission" date="2022-08" db="EMBL/GenBank/DDBJ databases">
        <authorList>
            <person name="Gutierrez-Valencia J."/>
        </authorList>
    </citation>
    <scope>NUCLEOTIDE SEQUENCE</scope>
</reference>
<keyword evidence="3" id="KW-1185">Reference proteome</keyword>
<accession>A0AAV0NT66</accession>
<dbReference type="EMBL" id="CAMGYJ010000008">
    <property type="protein sequence ID" value="CAI0461569.1"/>
    <property type="molecule type" value="Genomic_DNA"/>
</dbReference>
<evidence type="ECO:0008006" key="4">
    <source>
        <dbReference type="Google" id="ProtNLM"/>
    </source>
</evidence>
<feature type="region of interest" description="Disordered" evidence="1">
    <location>
        <begin position="1"/>
        <end position="21"/>
    </location>
</feature>
<name>A0AAV0NT66_9ROSI</name>
<dbReference type="PANTHER" id="PTHR47593">
    <property type="entry name" value="ZINC FINGER PROTEIN 4-LIKE"/>
    <property type="match status" value="1"/>
</dbReference>
<evidence type="ECO:0000313" key="3">
    <source>
        <dbReference type="Proteomes" id="UP001154282"/>
    </source>
</evidence>
<dbReference type="Proteomes" id="UP001154282">
    <property type="component" value="Unassembled WGS sequence"/>
</dbReference>
<gene>
    <name evidence="2" type="ORF">LITE_LOCUS34991</name>
</gene>
<evidence type="ECO:0000313" key="2">
    <source>
        <dbReference type="EMBL" id="CAI0461569.1"/>
    </source>
</evidence>
<dbReference type="PANTHER" id="PTHR47593:SF9">
    <property type="entry name" value="C2H2-TYPE DOMAIN-CONTAINING PROTEIN"/>
    <property type="match status" value="1"/>
</dbReference>
<sequence>MRKFYSSQALGGHQNAHKRERGAAKRFFHSQRMMMAAAAASIGYPLAAARSLGVQPHSLVHKPAAAGAAVARFGGRERDGIGMGGNWAPSFLPEEGTAVGLVWPGSFRSVVVDRDQSCSASGSGSGDLHSSLDLDLKL</sequence>
<evidence type="ECO:0000256" key="1">
    <source>
        <dbReference type="SAM" id="MobiDB-lite"/>
    </source>
</evidence>
<dbReference type="InterPro" id="IPR053266">
    <property type="entry name" value="Zinc_finger_protein_7"/>
</dbReference>
<comment type="caution">
    <text evidence="2">The sequence shown here is derived from an EMBL/GenBank/DDBJ whole genome shotgun (WGS) entry which is preliminary data.</text>
</comment>